<evidence type="ECO:0000256" key="1">
    <source>
        <dbReference type="SAM" id="Phobius"/>
    </source>
</evidence>
<keyword evidence="1" id="KW-0812">Transmembrane</keyword>
<dbReference type="Gene3D" id="3.40.50.10140">
    <property type="entry name" value="Toll/interleukin-1 receptor homology (TIR) domain"/>
    <property type="match status" value="1"/>
</dbReference>
<evidence type="ECO:0008006" key="4">
    <source>
        <dbReference type="Google" id="ProtNLM"/>
    </source>
</evidence>
<dbReference type="OMA" id="MITWILV"/>
<evidence type="ECO:0000313" key="2">
    <source>
        <dbReference type="EMBL" id="CAE8601907.1"/>
    </source>
</evidence>
<feature type="non-terminal residue" evidence="2">
    <location>
        <position position="1"/>
    </location>
</feature>
<proteinExistence type="predicted"/>
<reference evidence="2" key="1">
    <citation type="submission" date="2021-02" db="EMBL/GenBank/DDBJ databases">
        <authorList>
            <person name="Dougan E. K."/>
            <person name="Rhodes N."/>
            <person name="Thang M."/>
            <person name="Chan C."/>
        </authorList>
    </citation>
    <scope>NUCLEOTIDE SEQUENCE</scope>
</reference>
<sequence>TDAYDCMTKSDSLRQRKLSAENPEVFRACLLSTVLHSFAVVFEARITGIVGAGTVKPEEVKLQDTDHSEADAIFYEGAVVRAIDYFISHVWTAPRWSKALALHYHANIVAATSVATLFWLGAAVVLVYSKGISAYGGRADLLVPVLVWFPLSTFFVVFFFGHMMFPWLGRKQVWLDKLCIHQTRIDLKVLGVTALPEFVANSNRMLILWSEAYFERLWCNAEIATFCSLNGAENIDFLPLWMPPWVLVTILVDVGCMWLFDNRLSILIPMAGSFIAERFGDSPNLVIFLTQAFGIGLSLGLSYMPAVLFNYISFSRKIRLHDMMLQQLRDYKFHNAKCTVESDRAIVEKEVTELFGEMDHLGKNSDSPDAGPVERFNSYINNEFADTIEAQVGSVSKMPWTMCVLVFMPLNFEALANVLGCDGLPCEESWVAEGFSSMPQYIVTNTLMWSHGILLIYPTTYPVLLRGMEYFTRKLDGYPVLRASSCILTIAAAYMYMGFLMGSVCGFISTAIISGEPIWYTAWALSVAVLLYWNYFLFKGRAAVGQKVSIHGDYRPLPLPQPMSPCVLAVTSKVRALSASL</sequence>
<keyword evidence="1" id="KW-0472">Membrane</keyword>
<accession>A0A813ELS0</accession>
<dbReference type="Proteomes" id="UP000654075">
    <property type="component" value="Unassembled WGS sequence"/>
</dbReference>
<name>A0A813ELS0_POLGL</name>
<comment type="caution">
    <text evidence="2">The sequence shown here is derived from an EMBL/GenBank/DDBJ whole genome shotgun (WGS) entry which is preliminary data.</text>
</comment>
<feature type="transmembrane region" description="Helical" evidence="1">
    <location>
        <begin position="292"/>
        <end position="314"/>
    </location>
</feature>
<feature type="transmembrane region" description="Helical" evidence="1">
    <location>
        <begin position="518"/>
        <end position="538"/>
    </location>
</feature>
<feature type="transmembrane region" description="Helical" evidence="1">
    <location>
        <begin position="486"/>
        <end position="512"/>
    </location>
</feature>
<keyword evidence="1" id="KW-1133">Transmembrane helix</keyword>
<feature type="transmembrane region" description="Helical" evidence="1">
    <location>
        <begin position="141"/>
        <end position="161"/>
    </location>
</feature>
<dbReference type="OrthoDB" id="423397at2759"/>
<gene>
    <name evidence="2" type="ORF">PGLA1383_LOCUS20177</name>
</gene>
<dbReference type="InterPro" id="IPR035897">
    <property type="entry name" value="Toll_tir_struct_dom_sf"/>
</dbReference>
<organism evidence="2 3">
    <name type="scientific">Polarella glacialis</name>
    <name type="common">Dinoflagellate</name>
    <dbReference type="NCBI Taxonomy" id="89957"/>
    <lineage>
        <taxon>Eukaryota</taxon>
        <taxon>Sar</taxon>
        <taxon>Alveolata</taxon>
        <taxon>Dinophyceae</taxon>
        <taxon>Suessiales</taxon>
        <taxon>Suessiaceae</taxon>
        <taxon>Polarella</taxon>
    </lineage>
</organism>
<feature type="transmembrane region" description="Helical" evidence="1">
    <location>
        <begin position="240"/>
        <end position="260"/>
    </location>
</feature>
<keyword evidence="3" id="KW-1185">Reference proteome</keyword>
<dbReference type="EMBL" id="CAJNNV010013652">
    <property type="protein sequence ID" value="CAE8601907.1"/>
    <property type="molecule type" value="Genomic_DNA"/>
</dbReference>
<dbReference type="SUPFAM" id="SSF52200">
    <property type="entry name" value="Toll/Interleukin receptor TIR domain"/>
    <property type="match status" value="1"/>
</dbReference>
<dbReference type="AlphaFoldDB" id="A0A813ELS0"/>
<protein>
    <recommendedName>
        <fullName evidence="4">Transmembrane protein</fullName>
    </recommendedName>
</protein>
<feature type="transmembrane region" description="Helical" evidence="1">
    <location>
        <begin position="104"/>
        <end position="129"/>
    </location>
</feature>
<evidence type="ECO:0000313" key="3">
    <source>
        <dbReference type="Proteomes" id="UP000654075"/>
    </source>
</evidence>